<dbReference type="AlphaFoldDB" id="A0A918VWF7"/>
<accession>A0A918VWF7</accession>
<sequence>MQKSSPAFYSVSAKKSLIGLLLFIWSFSGYAQEEFPQYDELAVEMNVPDIGIIEIPIAIKGEDAFIPVRELFAFLKIKNEKTESGISGFIIHPDSTYLINPAAAEITYKNQTHQLKESDFIESPTTLYLKSNYFGEIFGLHTNFSFRSLSVKLNTDLELPIIKEMRLEKMRENLDRVKGIVQPDTAIAREHPFFKTGMLDWGVITTQQSEIENDNRLTLGLGTIFLGGETNLLLNYSTRIPFDSRNQFYQWRYVDNDSKLFKQVTAGRIFTRATSSLFAPVSGVQVSNSPMHNRRSFGTYSLNDYTEPRWTVELYVNNILVDFTEADASGFYSFEVPLMYGNTAVSLRHYGPWGEERVEERMINIPYNFVPKNEVEYTLSAGIVEDEDNRRFSRFNLNYGLNNSMTIGGGVEYLSDVVSGEFMPFVNSSVRITSGVLFAGEYMYGVKGEGILSYRSPRNFQVDLNYVKYHEDQTAINYNYLEERKISLSAPIRTRSFSMFSRFSINQIIMPTTEFTTAQLLLSGAVMGISTNLTTYGIYNDRTKTPTIYSSISQTYRLPYRFLFSPQLQYDFSRDRMNNLILEVERPVFQGGFLNLAYENNLIRDSHIFEVGLRYTFDFAQTALTSRIGNRNSSYVQSARGSLLLDDNTGHVMTSNRTAVSKAALTIIPFLDYNNNGIKDPMEPGVPGLELKNTGRLTYNEDLTVLRITELQPYVDIMLEIDPTSLDNIAWRIPNPRIKVLTVPNQFKEIHVPVEVMGEVAGMVYLKSGNSLRGQGRIIINIFDESGDQAARVLSEGDGYFTFLGLSPGKYTAEIDASQLEKLGYTARPSEKAFEIEVSEYGDIVDDLEFVLSPEETPSSE</sequence>
<dbReference type="EMBL" id="BMXB01000002">
    <property type="protein sequence ID" value="GHA31152.1"/>
    <property type="molecule type" value="Genomic_DNA"/>
</dbReference>
<evidence type="ECO:0008006" key="3">
    <source>
        <dbReference type="Google" id="ProtNLM"/>
    </source>
</evidence>
<organism evidence="1 2">
    <name type="scientific">Salinimicrobium marinum</name>
    <dbReference type="NCBI Taxonomy" id="680283"/>
    <lineage>
        <taxon>Bacteria</taxon>
        <taxon>Pseudomonadati</taxon>
        <taxon>Bacteroidota</taxon>
        <taxon>Flavobacteriia</taxon>
        <taxon>Flavobacteriales</taxon>
        <taxon>Flavobacteriaceae</taxon>
        <taxon>Salinimicrobium</taxon>
    </lineage>
</organism>
<evidence type="ECO:0000313" key="1">
    <source>
        <dbReference type="EMBL" id="GHA31152.1"/>
    </source>
</evidence>
<protein>
    <recommendedName>
        <fullName evidence="3">Outer membrane usher protein FimD/PapC</fullName>
    </recommendedName>
</protein>
<gene>
    <name evidence="1" type="ORF">GCM10007103_10870</name>
</gene>
<reference evidence="1" key="2">
    <citation type="submission" date="2020-09" db="EMBL/GenBank/DDBJ databases">
        <authorList>
            <person name="Sun Q."/>
            <person name="Kim S."/>
        </authorList>
    </citation>
    <scope>NUCLEOTIDE SEQUENCE</scope>
    <source>
        <strain evidence="1">KCTC 12719</strain>
    </source>
</reference>
<dbReference type="RefSeq" id="WP_189603687.1">
    <property type="nucleotide sequence ID" value="NZ_BMXB01000002.1"/>
</dbReference>
<dbReference type="Proteomes" id="UP000610456">
    <property type="component" value="Unassembled WGS sequence"/>
</dbReference>
<reference evidence="1" key="1">
    <citation type="journal article" date="2014" name="Int. J. Syst. Evol. Microbiol.">
        <title>Complete genome sequence of Corynebacterium casei LMG S-19264T (=DSM 44701T), isolated from a smear-ripened cheese.</title>
        <authorList>
            <consortium name="US DOE Joint Genome Institute (JGI-PGF)"/>
            <person name="Walter F."/>
            <person name="Albersmeier A."/>
            <person name="Kalinowski J."/>
            <person name="Ruckert C."/>
        </authorList>
    </citation>
    <scope>NUCLEOTIDE SEQUENCE</scope>
    <source>
        <strain evidence="1">KCTC 12719</strain>
    </source>
</reference>
<keyword evidence="2" id="KW-1185">Reference proteome</keyword>
<name>A0A918VWF7_9FLAO</name>
<proteinExistence type="predicted"/>
<comment type="caution">
    <text evidence="1">The sequence shown here is derived from an EMBL/GenBank/DDBJ whole genome shotgun (WGS) entry which is preliminary data.</text>
</comment>
<evidence type="ECO:0000313" key="2">
    <source>
        <dbReference type="Proteomes" id="UP000610456"/>
    </source>
</evidence>